<evidence type="ECO:0000313" key="2">
    <source>
        <dbReference type="Proteomes" id="UP000612808"/>
    </source>
</evidence>
<evidence type="ECO:0000313" key="1">
    <source>
        <dbReference type="EMBL" id="GID12651.1"/>
    </source>
</evidence>
<dbReference type="AlphaFoldDB" id="A0A8J3NB19"/>
<evidence type="ECO:0008006" key="3">
    <source>
        <dbReference type="Google" id="ProtNLM"/>
    </source>
</evidence>
<protein>
    <recommendedName>
        <fullName evidence="3">AAA domain-containing protein</fullName>
    </recommendedName>
</protein>
<dbReference type="Gene3D" id="3.40.50.300">
    <property type="entry name" value="P-loop containing nucleotide triphosphate hydrolases"/>
    <property type="match status" value="1"/>
</dbReference>
<dbReference type="SUPFAM" id="SSF52540">
    <property type="entry name" value="P-loop containing nucleoside triphosphate hydrolases"/>
    <property type="match status" value="1"/>
</dbReference>
<keyword evidence="2" id="KW-1185">Reference proteome</keyword>
<proteinExistence type="predicted"/>
<gene>
    <name evidence="1" type="ORF">Aru02nite_35400</name>
</gene>
<dbReference type="Pfam" id="PF13671">
    <property type="entry name" value="AAA_33"/>
    <property type="match status" value="1"/>
</dbReference>
<comment type="caution">
    <text evidence="1">The sequence shown here is derived from an EMBL/GenBank/DDBJ whole genome shotgun (WGS) entry which is preliminary data.</text>
</comment>
<dbReference type="RefSeq" id="WP_275408660.1">
    <property type="nucleotide sequence ID" value="NZ_BAAAZM010000024.1"/>
</dbReference>
<name>A0A8J3NB19_9ACTN</name>
<dbReference type="EMBL" id="BOMB01000020">
    <property type="protein sequence ID" value="GID12651.1"/>
    <property type="molecule type" value="Genomic_DNA"/>
</dbReference>
<dbReference type="Proteomes" id="UP000612808">
    <property type="component" value="Unassembled WGS sequence"/>
</dbReference>
<reference evidence="1" key="1">
    <citation type="submission" date="2021-01" db="EMBL/GenBank/DDBJ databases">
        <title>Whole genome shotgun sequence of Actinocatenispora rupis NBRC 107355.</title>
        <authorList>
            <person name="Komaki H."/>
            <person name="Tamura T."/>
        </authorList>
    </citation>
    <scope>NUCLEOTIDE SEQUENCE</scope>
    <source>
        <strain evidence="1">NBRC 107355</strain>
    </source>
</reference>
<organism evidence="1 2">
    <name type="scientific">Actinocatenispora rupis</name>
    <dbReference type="NCBI Taxonomy" id="519421"/>
    <lineage>
        <taxon>Bacteria</taxon>
        <taxon>Bacillati</taxon>
        <taxon>Actinomycetota</taxon>
        <taxon>Actinomycetes</taxon>
        <taxon>Micromonosporales</taxon>
        <taxon>Micromonosporaceae</taxon>
        <taxon>Actinocatenispora</taxon>
    </lineage>
</organism>
<accession>A0A8J3NB19</accession>
<dbReference type="InterPro" id="IPR027417">
    <property type="entry name" value="P-loop_NTPase"/>
</dbReference>
<sequence length="154" mass="16558">MSGRLVALCGLPGSGKTTLARRLAESGAVRLCPDEWLAELGVDVFDEPFRARLEGRLRSLAGELAVAGVTVVLEFGFWARVERDELRGLGASLGVPVELRFLDAPLAVLRRRLAARVDGVRIGPELLAEYAGWFVAPDAAELALFAPGVRHGVR</sequence>